<reference evidence="3 4" key="1">
    <citation type="journal article" date="2014" name="BMC Genomics">
        <title>Architecture and functions of a multipartite genome of the methylotrophic bacterium Paracoccus aminophilus JCM 7686, containing primary and secondary chromids.</title>
        <authorList>
            <person name="Dziewit L."/>
            <person name="Czarnecki J."/>
            <person name="Wibberg D."/>
            <person name="Radlinska M."/>
            <person name="Mrozek P."/>
            <person name="Szymczak M."/>
            <person name="Schluter A."/>
            <person name="Puhler A."/>
            <person name="Bartosik D."/>
        </authorList>
    </citation>
    <scope>NUCLEOTIDE SEQUENCE [LARGE SCALE GENOMIC DNA]</scope>
    <source>
        <strain evidence="3">JCM 7686</strain>
        <plasmid evidence="4">Plasmid pAMI4</plasmid>
    </source>
</reference>
<evidence type="ECO:0000259" key="2">
    <source>
        <dbReference type="SMART" id="SM00479"/>
    </source>
</evidence>
<evidence type="ECO:0000313" key="4">
    <source>
        <dbReference type="Proteomes" id="UP000015480"/>
    </source>
</evidence>
<keyword evidence="4" id="KW-1185">Reference proteome</keyword>
<dbReference type="SUPFAM" id="SSF53098">
    <property type="entry name" value="Ribonuclease H-like"/>
    <property type="match status" value="1"/>
</dbReference>
<dbReference type="Proteomes" id="UP000015480">
    <property type="component" value="Plasmid pAMI4"/>
</dbReference>
<dbReference type="KEGG" id="pami:JCM7686_pAMI4p352"/>
<dbReference type="EC" id="2.7.7.7" evidence="3"/>
<keyword evidence="3" id="KW-0548">Nucleotidyltransferase</keyword>
<dbReference type="GO" id="GO:0008408">
    <property type="term" value="F:3'-5' exonuclease activity"/>
    <property type="evidence" value="ECO:0007669"/>
    <property type="project" value="TreeGrafter"/>
</dbReference>
<dbReference type="AlphaFoldDB" id="S5YHV2"/>
<dbReference type="PATRIC" id="fig|1367847.3.peg.4000"/>
<dbReference type="eggNOG" id="COG0847">
    <property type="taxonomic scope" value="Bacteria"/>
</dbReference>
<dbReference type="InterPro" id="IPR013520">
    <property type="entry name" value="Ribonucl_H"/>
</dbReference>
<name>S5YHV2_PARAH</name>
<dbReference type="PANTHER" id="PTHR30231">
    <property type="entry name" value="DNA POLYMERASE III SUBUNIT EPSILON"/>
    <property type="match status" value="1"/>
</dbReference>
<dbReference type="Pfam" id="PF00929">
    <property type="entry name" value="RNase_T"/>
    <property type="match status" value="1"/>
</dbReference>
<evidence type="ECO:0000256" key="1">
    <source>
        <dbReference type="SAM" id="MobiDB-lite"/>
    </source>
</evidence>
<dbReference type="SMART" id="SM00479">
    <property type="entry name" value="EXOIII"/>
    <property type="match status" value="1"/>
</dbReference>
<dbReference type="CDD" id="cd06130">
    <property type="entry name" value="DNA_pol_III_epsilon_like"/>
    <property type="match status" value="1"/>
</dbReference>
<dbReference type="GO" id="GO:0003887">
    <property type="term" value="F:DNA-directed DNA polymerase activity"/>
    <property type="evidence" value="ECO:0007669"/>
    <property type="project" value="UniProtKB-EC"/>
</dbReference>
<dbReference type="Gene3D" id="3.30.420.10">
    <property type="entry name" value="Ribonuclease H-like superfamily/Ribonuclease H"/>
    <property type="match status" value="1"/>
</dbReference>
<dbReference type="GO" id="GO:0003676">
    <property type="term" value="F:nucleic acid binding"/>
    <property type="evidence" value="ECO:0007669"/>
    <property type="project" value="InterPro"/>
</dbReference>
<keyword evidence="3" id="KW-0614">Plasmid</keyword>
<gene>
    <name evidence="3" type="ORF">JCM7686_pAMI4p352</name>
</gene>
<proteinExistence type="predicted"/>
<protein>
    <submittedName>
        <fullName evidence="3">DNA polymerase III subunit epsilon</fullName>
        <ecNumber evidence="3">2.7.7.7</ecNumber>
    </submittedName>
</protein>
<dbReference type="OrthoDB" id="9803913at2"/>
<dbReference type="HOGENOM" id="CLU_047806_14_1_5"/>
<sequence length="213" mass="22698">MPRLPDLNLIVPVSPFRFVALDVETANSDPASICQIGIACVADNGSIDVFSALVDPAQRFSGFNVQLHGIGPDRVIGAPRFPQILSLISPLLEGHLIIQHSTFDSRAITGACRANGLPDPSWRWANSVTIARRAWPAFRGNGGHGLGHLKKALGLDFAHHDAGEDAKAAAMVVLRAEAQTGLSLEELILAQNRSPGRKPRAARPEADGILVQS</sequence>
<geneLocation type="plasmid" evidence="3 4">
    <name>pAMI4</name>
</geneLocation>
<dbReference type="InterPro" id="IPR036397">
    <property type="entry name" value="RNaseH_sf"/>
</dbReference>
<dbReference type="InterPro" id="IPR012337">
    <property type="entry name" value="RNaseH-like_sf"/>
</dbReference>
<dbReference type="EMBL" id="CP006652">
    <property type="protein sequence ID" value="AGT11038.1"/>
    <property type="molecule type" value="Genomic_DNA"/>
</dbReference>
<evidence type="ECO:0000313" key="3">
    <source>
        <dbReference type="EMBL" id="AGT11038.1"/>
    </source>
</evidence>
<organism evidence="3 4">
    <name type="scientific">Paracoccus aminophilus JCM 7686</name>
    <dbReference type="NCBI Taxonomy" id="1367847"/>
    <lineage>
        <taxon>Bacteria</taxon>
        <taxon>Pseudomonadati</taxon>
        <taxon>Pseudomonadota</taxon>
        <taxon>Alphaproteobacteria</taxon>
        <taxon>Rhodobacterales</taxon>
        <taxon>Paracoccaceae</taxon>
        <taxon>Paracoccus</taxon>
    </lineage>
</organism>
<keyword evidence="3" id="KW-0808">Transferase</keyword>
<accession>S5YHV2</accession>
<dbReference type="GO" id="GO:0005829">
    <property type="term" value="C:cytosol"/>
    <property type="evidence" value="ECO:0007669"/>
    <property type="project" value="TreeGrafter"/>
</dbReference>
<feature type="domain" description="Exonuclease" evidence="2">
    <location>
        <begin position="17"/>
        <end position="182"/>
    </location>
</feature>
<dbReference type="PANTHER" id="PTHR30231:SF42">
    <property type="entry name" value="EXONUCLEASE"/>
    <property type="match status" value="1"/>
</dbReference>
<feature type="region of interest" description="Disordered" evidence="1">
    <location>
        <begin position="193"/>
        <end position="213"/>
    </location>
</feature>